<organism evidence="2 3">
    <name type="scientific">Pelobates cultripes</name>
    <name type="common">Western spadefoot toad</name>
    <dbReference type="NCBI Taxonomy" id="61616"/>
    <lineage>
        <taxon>Eukaryota</taxon>
        <taxon>Metazoa</taxon>
        <taxon>Chordata</taxon>
        <taxon>Craniata</taxon>
        <taxon>Vertebrata</taxon>
        <taxon>Euteleostomi</taxon>
        <taxon>Amphibia</taxon>
        <taxon>Batrachia</taxon>
        <taxon>Anura</taxon>
        <taxon>Pelobatoidea</taxon>
        <taxon>Pelobatidae</taxon>
        <taxon>Pelobates</taxon>
    </lineage>
</organism>
<protein>
    <submittedName>
        <fullName evidence="2">Uncharacterized protein</fullName>
    </submittedName>
</protein>
<feature type="compositionally biased region" description="Polar residues" evidence="1">
    <location>
        <begin position="289"/>
        <end position="298"/>
    </location>
</feature>
<dbReference type="AlphaFoldDB" id="A0AAD1S2C6"/>
<keyword evidence="3" id="KW-1185">Reference proteome</keyword>
<dbReference type="EMBL" id="OW240915">
    <property type="protein sequence ID" value="CAH2283626.1"/>
    <property type="molecule type" value="Genomic_DNA"/>
</dbReference>
<feature type="region of interest" description="Disordered" evidence="1">
    <location>
        <begin position="179"/>
        <end position="298"/>
    </location>
</feature>
<feature type="compositionally biased region" description="Polar residues" evidence="1">
    <location>
        <begin position="253"/>
        <end position="276"/>
    </location>
</feature>
<dbReference type="Proteomes" id="UP001295444">
    <property type="component" value="Chromosome 04"/>
</dbReference>
<accession>A0AAD1S2C6</accession>
<sequence>MTDLLDKLGDLNLGQEEITNVFSTNPLSSQGTINDNINTAFFEIQKTYQEQIKSFWELTSLKQYLEQKLVPRGLRPDILLPDKIQTEEQLSEWNSILLSCSFKLMDFLVKLETNNFETSNLKLNGEIALIKKYKSDDLYTPMEIKLQQNITNFRHHLKIKKHNKFQRDFKDFKSGTIFRQTNKNTRRRNSYRGSSSAETDWSDQDQQSQNRRRSPYTRNRTYTKDTSSQSNSNKSILKNPEKVVSFLDIPISGDTNNSTPTVPSSNPFLDQQQPYQQRGRLRDRDRWSYKTQNRTPRT</sequence>
<evidence type="ECO:0000256" key="1">
    <source>
        <dbReference type="SAM" id="MobiDB-lite"/>
    </source>
</evidence>
<evidence type="ECO:0000313" key="2">
    <source>
        <dbReference type="EMBL" id="CAH2283626.1"/>
    </source>
</evidence>
<feature type="compositionally biased region" description="Polar residues" evidence="1">
    <location>
        <begin position="216"/>
        <end position="236"/>
    </location>
</feature>
<reference evidence="2" key="1">
    <citation type="submission" date="2022-03" db="EMBL/GenBank/DDBJ databases">
        <authorList>
            <person name="Alioto T."/>
            <person name="Alioto T."/>
            <person name="Gomez Garrido J."/>
        </authorList>
    </citation>
    <scope>NUCLEOTIDE SEQUENCE</scope>
</reference>
<evidence type="ECO:0000313" key="3">
    <source>
        <dbReference type="Proteomes" id="UP001295444"/>
    </source>
</evidence>
<gene>
    <name evidence="2" type="ORF">PECUL_23A014035</name>
</gene>
<proteinExistence type="predicted"/>
<name>A0AAD1S2C6_PELCU</name>